<keyword evidence="4" id="KW-0378">Hydrolase</keyword>
<dbReference type="STRING" id="32040.SAMN04489710_11265"/>
<feature type="compositionally biased region" description="Low complexity" evidence="7">
    <location>
        <begin position="1"/>
        <end position="14"/>
    </location>
</feature>
<accession>A0A1I1XDZ3</accession>
<dbReference type="SUPFAM" id="SSF55811">
    <property type="entry name" value="Nudix"/>
    <property type="match status" value="1"/>
</dbReference>
<comment type="cofactor">
    <cofactor evidence="1">
        <name>Mn(2+)</name>
        <dbReference type="ChEBI" id="CHEBI:29035"/>
    </cofactor>
</comment>
<dbReference type="RefSeq" id="WP_092955051.1">
    <property type="nucleotide sequence ID" value="NZ_FOMQ01000012.1"/>
</dbReference>
<dbReference type="PROSITE" id="PS51462">
    <property type="entry name" value="NUDIX"/>
    <property type="match status" value="1"/>
</dbReference>
<evidence type="ECO:0000256" key="7">
    <source>
        <dbReference type="SAM" id="MobiDB-lite"/>
    </source>
</evidence>
<evidence type="ECO:0000313" key="10">
    <source>
        <dbReference type="Proteomes" id="UP000199517"/>
    </source>
</evidence>
<evidence type="ECO:0000259" key="8">
    <source>
        <dbReference type="PROSITE" id="PS51462"/>
    </source>
</evidence>
<evidence type="ECO:0000256" key="2">
    <source>
        <dbReference type="ARBA" id="ARBA00001946"/>
    </source>
</evidence>
<dbReference type="AlphaFoldDB" id="A0A1I1XDZ3"/>
<gene>
    <name evidence="9" type="ORF">SAMN04489710_11265</name>
</gene>
<proteinExistence type="predicted"/>
<protein>
    <submittedName>
        <fullName evidence="9">8-oxo-dGTP pyrophosphatase MutT, NUDIX family</fullName>
    </submittedName>
</protein>
<dbReference type="Proteomes" id="UP000199517">
    <property type="component" value="Unassembled WGS sequence"/>
</dbReference>
<evidence type="ECO:0000313" key="9">
    <source>
        <dbReference type="EMBL" id="SFE03943.1"/>
    </source>
</evidence>
<dbReference type="PANTHER" id="PTHR12992:SF11">
    <property type="entry name" value="MITOCHONDRIAL COENZYME A DIPHOSPHATASE NUDT8"/>
    <property type="match status" value="1"/>
</dbReference>
<feature type="region of interest" description="Disordered" evidence="7">
    <location>
        <begin position="1"/>
        <end position="57"/>
    </location>
</feature>
<dbReference type="InterPro" id="IPR000086">
    <property type="entry name" value="NUDIX_hydrolase_dom"/>
</dbReference>
<keyword evidence="10" id="KW-1185">Reference proteome</keyword>
<evidence type="ECO:0000256" key="3">
    <source>
        <dbReference type="ARBA" id="ARBA00022723"/>
    </source>
</evidence>
<evidence type="ECO:0000256" key="1">
    <source>
        <dbReference type="ARBA" id="ARBA00001936"/>
    </source>
</evidence>
<feature type="domain" description="Nudix hydrolase" evidence="8">
    <location>
        <begin position="83"/>
        <end position="214"/>
    </location>
</feature>
<dbReference type="GO" id="GO:0010945">
    <property type="term" value="F:coenzyme A diphosphatase activity"/>
    <property type="evidence" value="ECO:0007669"/>
    <property type="project" value="InterPro"/>
</dbReference>
<name>A0A1I1XDZ3_9BURK</name>
<dbReference type="PANTHER" id="PTHR12992">
    <property type="entry name" value="NUDIX HYDROLASE"/>
    <property type="match status" value="1"/>
</dbReference>
<keyword evidence="6" id="KW-0464">Manganese</keyword>
<feature type="compositionally biased region" description="Polar residues" evidence="7">
    <location>
        <begin position="15"/>
        <end position="24"/>
    </location>
</feature>
<dbReference type="Pfam" id="PF00293">
    <property type="entry name" value="NUDIX"/>
    <property type="match status" value="1"/>
</dbReference>
<keyword evidence="5" id="KW-0460">Magnesium</keyword>
<evidence type="ECO:0000256" key="6">
    <source>
        <dbReference type="ARBA" id="ARBA00023211"/>
    </source>
</evidence>
<dbReference type="InterPro" id="IPR015797">
    <property type="entry name" value="NUDIX_hydrolase-like_dom_sf"/>
</dbReference>
<keyword evidence="3" id="KW-0479">Metal-binding</keyword>
<sequence>MPSSSSAASGPSLSQEGSAPTSGPLTALPGFNPRQAPVLAVDDHLPPVPRQAQTPEALRRRFAAPPPWTPEVLREKSLTEKAPRDAAVLVPIMLRSEPTVLLTERTAHLSTHSGQVAFPGGRIDPEDADAVAAALREAWEEVGLESRRVEVLGVLPVYATGTAFMVTPVVALIDPQGELKPNPYEVAAMFEVPLAFLLDPANHRHHAFELGGVRREWLSIPYVDPQTGASHFIWGATAGMLRNLYRFMLA</sequence>
<evidence type="ECO:0000256" key="5">
    <source>
        <dbReference type="ARBA" id="ARBA00022842"/>
    </source>
</evidence>
<dbReference type="EMBL" id="FOMQ01000012">
    <property type="protein sequence ID" value="SFE03943.1"/>
    <property type="molecule type" value="Genomic_DNA"/>
</dbReference>
<dbReference type="GO" id="GO:0046872">
    <property type="term" value="F:metal ion binding"/>
    <property type="evidence" value="ECO:0007669"/>
    <property type="project" value="UniProtKB-KW"/>
</dbReference>
<dbReference type="NCBIfam" id="NF007980">
    <property type="entry name" value="PRK10707.1"/>
    <property type="match status" value="1"/>
</dbReference>
<reference evidence="10" key="1">
    <citation type="submission" date="2016-10" db="EMBL/GenBank/DDBJ databases">
        <authorList>
            <person name="Varghese N."/>
            <person name="Submissions S."/>
        </authorList>
    </citation>
    <scope>NUCLEOTIDE SEQUENCE [LARGE SCALE GENOMIC DNA]</scope>
    <source>
        <strain evidence="10">DSM 7481</strain>
    </source>
</reference>
<dbReference type="OrthoDB" id="9802805at2"/>
<dbReference type="CDD" id="cd03426">
    <property type="entry name" value="NUDIX_CoAse_Nudt7"/>
    <property type="match status" value="1"/>
</dbReference>
<organism evidence="9 10">
    <name type="scientific">Paracidovorax konjaci</name>
    <dbReference type="NCBI Taxonomy" id="32040"/>
    <lineage>
        <taxon>Bacteria</taxon>
        <taxon>Pseudomonadati</taxon>
        <taxon>Pseudomonadota</taxon>
        <taxon>Betaproteobacteria</taxon>
        <taxon>Burkholderiales</taxon>
        <taxon>Comamonadaceae</taxon>
        <taxon>Paracidovorax</taxon>
    </lineage>
</organism>
<dbReference type="Gene3D" id="3.90.79.10">
    <property type="entry name" value="Nucleoside Triphosphate Pyrophosphohydrolase"/>
    <property type="match status" value="1"/>
</dbReference>
<evidence type="ECO:0000256" key="4">
    <source>
        <dbReference type="ARBA" id="ARBA00022801"/>
    </source>
</evidence>
<dbReference type="InterPro" id="IPR045121">
    <property type="entry name" value="CoAse"/>
</dbReference>
<comment type="cofactor">
    <cofactor evidence="2">
        <name>Mg(2+)</name>
        <dbReference type="ChEBI" id="CHEBI:18420"/>
    </cofactor>
</comment>